<evidence type="ECO:0000313" key="2">
    <source>
        <dbReference type="EMBL" id="KAK9830130.1"/>
    </source>
</evidence>
<dbReference type="PANTHER" id="PTHR42860">
    <property type="entry name" value="VITAMIN B12-BINDING PROTEIN"/>
    <property type="match status" value="1"/>
</dbReference>
<evidence type="ECO:0000313" key="3">
    <source>
        <dbReference type="Proteomes" id="UP001489004"/>
    </source>
</evidence>
<feature type="domain" description="Fe/B12 periplasmic-binding" evidence="1">
    <location>
        <begin position="14"/>
        <end position="318"/>
    </location>
</feature>
<dbReference type="Proteomes" id="UP001489004">
    <property type="component" value="Unassembled WGS sequence"/>
</dbReference>
<dbReference type="AlphaFoldDB" id="A0AAW1R807"/>
<dbReference type="PANTHER" id="PTHR42860:SF3">
    <property type="entry name" value="FE_B12 PERIPLASMIC-BINDING DOMAIN-CONTAINING PROTEIN"/>
    <property type="match status" value="1"/>
</dbReference>
<dbReference type="SUPFAM" id="SSF53807">
    <property type="entry name" value="Helical backbone' metal receptor"/>
    <property type="match status" value="1"/>
</dbReference>
<dbReference type="Gene3D" id="3.40.50.1980">
    <property type="entry name" value="Nitrogenase molybdenum iron protein domain"/>
    <property type="match status" value="2"/>
</dbReference>
<gene>
    <name evidence="2" type="ORF">WJX72_009923</name>
</gene>
<proteinExistence type="predicted"/>
<comment type="caution">
    <text evidence="2">The sequence shown here is derived from an EMBL/GenBank/DDBJ whole genome shotgun (WGS) entry which is preliminary data.</text>
</comment>
<organism evidence="2 3">
    <name type="scientific">[Myrmecia] bisecta</name>
    <dbReference type="NCBI Taxonomy" id="41462"/>
    <lineage>
        <taxon>Eukaryota</taxon>
        <taxon>Viridiplantae</taxon>
        <taxon>Chlorophyta</taxon>
        <taxon>core chlorophytes</taxon>
        <taxon>Trebouxiophyceae</taxon>
        <taxon>Trebouxiales</taxon>
        <taxon>Trebouxiaceae</taxon>
        <taxon>Myrmecia</taxon>
    </lineage>
</organism>
<name>A0AAW1R807_9CHLO</name>
<dbReference type="InterPro" id="IPR002491">
    <property type="entry name" value="ABC_transptr_periplasmic_BD"/>
</dbReference>
<accession>A0AAW1R807</accession>
<evidence type="ECO:0000259" key="1">
    <source>
        <dbReference type="PROSITE" id="PS50983"/>
    </source>
</evidence>
<dbReference type="Pfam" id="PF01497">
    <property type="entry name" value="Peripla_BP_2"/>
    <property type="match status" value="1"/>
</dbReference>
<dbReference type="EMBL" id="JALJOR010000001">
    <property type="protein sequence ID" value="KAK9830130.1"/>
    <property type="molecule type" value="Genomic_DNA"/>
</dbReference>
<dbReference type="PROSITE" id="PS50983">
    <property type="entry name" value="FE_B12_PBP"/>
    <property type="match status" value="1"/>
</dbReference>
<reference evidence="2 3" key="1">
    <citation type="journal article" date="2024" name="Nat. Commun.">
        <title>Phylogenomics reveals the evolutionary origins of lichenization in chlorophyte algae.</title>
        <authorList>
            <person name="Puginier C."/>
            <person name="Libourel C."/>
            <person name="Otte J."/>
            <person name="Skaloud P."/>
            <person name="Haon M."/>
            <person name="Grisel S."/>
            <person name="Petersen M."/>
            <person name="Berrin J.G."/>
            <person name="Delaux P.M."/>
            <person name="Dal Grande F."/>
            <person name="Keller J."/>
        </authorList>
    </citation>
    <scope>NUCLEOTIDE SEQUENCE [LARGE SCALE GENOMIC DNA]</scope>
    <source>
        <strain evidence="2 3">SAG 2043</strain>
    </source>
</reference>
<protein>
    <recommendedName>
        <fullName evidence="1">Fe/B12 periplasmic-binding domain-containing protein</fullName>
    </recommendedName>
</protein>
<dbReference type="InterPro" id="IPR051030">
    <property type="entry name" value="Vitamin_B12-ABC_binding"/>
</dbReference>
<keyword evidence="3" id="KW-1185">Reference proteome</keyword>
<sequence>MAQQGQQPTPTNLRVVSLLPSATDTVVALGLQHLLVGRTHECDLPEVASVPICTANKLGDLSNADTDMAMNSSAAALAEAAFMGPGQAIAILEYGLAVYRTQLDMLAELRPDVILTSLQDPEQLRSSGVLHAGLQMLLGKEPKVVHLAAASLEGVWQDMQSIADALGAAEHGQQVVADMQRRMSNAAAACNGRPRWRVACIQWPDPWYAAGFWVPQMLHQAGAVDVLGKVQTSVCFTPESLASAAPDVLLFALCGFSLSESLTQAGAAMGKMKEWWGQLPAVKRGRIAVLDGNRLFSRPGPLLVESMEALVEVLHPEAQRYGHEGKSWQYLV</sequence>